<dbReference type="GO" id="GO:0016491">
    <property type="term" value="F:oxidoreductase activity"/>
    <property type="evidence" value="ECO:0007669"/>
    <property type="project" value="InterPro"/>
</dbReference>
<dbReference type="Gene3D" id="3.40.30.10">
    <property type="entry name" value="Glutaredoxin"/>
    <property type="match status" value="1"/>
</dbReference>
<dbReference type="Proteomes" id="UP000318478">
    <property type="component" value="Unassembled WGS sequence"/>
</dbReference>
<gene>
    <name evidence="4" type="primary">resA_4</name>
    <name evidence="4" type="ORF">Pla123a_32630</name>
</gene>
<reference evidence="4 5" key="1">
    <citation type="submission" date="2019-02" db="EMBL/GenBank/DDBJ databases">
        <title>Deep-cultivation of Planctomycetes and their phenomic and genomic characterization uncovers novel biology.</title>
        <authorList>
            <person name="Wiegand S."/>
            <person name="Jogler M."/>
            <person name="Boedeker C."/>
            <person name="Pinto D."/>
            <person name="Vollmers J."/>
            <person name="Rivas-Marin E."/>
            <person name="Kohn T."/>
            <person name="Peeters S.H."/>
            <person name="Heuer A."/>
            <person name="Rast P."/>
            <person name="Oberbeckmann S."/>
            <person name="Bunk B."/>
            <person name="Jeske O."/>
            <person name="Meyerdierks A."/>
            <person name="Storesund J.E."/>
            <person name="Kallscheuer N."/>
            <person name="Luecker S."/>
            <person name="Lage O.M."/>
            <person name="Pohl T."/>
            <person name="Merkel B.J."/>
            <person name="Hornburger P."/>
            <person name="Mueller R.-W."/>
            <person name="Bruemmer F."/>
            <person name="Labrenz M."/>
            <person name="Spormann A.M."/>
            <person name="Op Den Camp H."/>
            <person name="Overmann J."/>
            <person name="Amann R."/>
            <person name="Jetten M.S.M."/>
            <person name="Mascher T."/>
            <person name="Medema M.H."/>
            <person name="Devos D.P."/>
            <person name="Kaster A.-K."/>
            <person name="Ovreas L."/>
            <person name="Rohde M."/>
            <person name="Galperin M.Y."/>
            <person name="Jogler C."/>
        </authorList>
    </citation>
    <scope>NUCLEOTIDE SEQUENCE [LARGE SCALE GENOMIC DNA]</scope>
    <source>
        <strain evidence="4 5">Pla123a</strain>
    </source>
</reference>
<sequence precursor="true">MLFHRRLLPLMLILLCSPCAAQDLIGKLQDRMAENPDAVGLMEASAKTFSSVEQSSFNIVNTIDVVAGEQENTQQQVYAVMLGAEGKYQVELVKPTNEFWVRSNGEQTMTYLQPLSQYSVADEAGGVGAFAASRLASMLGNGFGSLVFSMLDSGSTGTVAETLTDSSYIGEEQVGEQTLHHCRYTADKMSWDAWFTAGDSPRLVRLQPDLKEIASKAPAAKQFDNFSFTMTFEVKDYDAESELPAEAFAMTPPEDADQVEDALSPPEPPPHQLLGQKAPMFDTADPAGAPIDLGGLVGKKVIILDFWATWCGPCVAAMPKLDQVADEYADKGVVLYAVNQGESADTVNAFLEGKNLDVSVAMDPEGAAAQKYSIEGLPTSIVIGKDGRVQVVHVGFSPDLDSKLRGELDSLLAGEDLATQTIDAWNEEHPNRKVKTGAKAN</sequence>
<feature type="chain" id="PRO_5022790896" evidence="2">
    <location>
        <begin position="22"/>
        <end position="441"/>
    </location>
</feature>
<dbReference type="PANTHER" id="PTHR42852">
    <property type="entry name" value="THIOL:DISULFIDE INTERCHANGE PROTEIN DSBE"/>
    <property type="match status" value="1"/>
</dbReference>
<dbReference type="PANTHER" id="PTHR42852:SF17">
    <property type="entry name" value="THIOREDOXIN-LIKE PROTEIN HI_1115"/>
    <property type="match status" value="1"/>
</dbReference>
<dbReference type="AlphaFoldDB" id="A0A5C5YGD5"/>
<comment type="caution">
    <text evidence="4">The sequence shown here is derived from an EMBL/GenBank/DDBJ whole genome shotgun (WGS) entry which is preliminary data.</text>
</comment>
<evidence type="ECO:0000313" key="5">
    <source>
        <dbReference type="Proteomes" id="UP000318478"/>
    </source>
</evidence>
<feature type="region of interest" description="Disordered" evidence="1">
    <location>
        <begin position="253"/>
        <end position="281"/>
    </location>
</feature>
<dbReference type="Pfam" id="PF09865">
    <property type="entry name" value="DUF2092"/>
    <property type="match status" value="1"/>
</dbReference>
<dbReference type="EMBL" id="SJPO01000008">
    <property type="protein sequence ID" value="TWT74440.1"/>
    <property type="molecule type" value="Genomic_DNA"/>
</dbReference>
<dbReference type="InterPro" id="IPR036249">
    <property type="entry name" value="Thioredoxin-like_sf"/>
</dbReference>
<accession>A0A5C5YGD5</accession>
<evidence type="ECO:0000256" key="1">
    <source>
        <dbReference type="SAM" id="MobiDB-lite"/>
    </source>
</evidence>
<dbReference type="CDD" id="cd02966">
    <property type="entry name" value="TlpA_like_family"/>
    <property type="match status" value="1"/>
</dbReference>
<organism evidence="4 5">
    <name type="scientific">Posidoniimonas polymericola</name>
    <dbReference type="NCBI Taxonomy" id="2528002"/>
    <lineage>
        <taxon>Bacteria</taxon>
        <taxon>Pseudomonadati</taxon>
        <taxon>Planctomycetota</taxon>
        <taxon>Planctomycetia</taxon>
        <taxon>Pirellulales</taxon>
        <taxon>Lacipirellulaceae</taxon>
        <taxon>Posidoniimonas</taxon>
    </lineage>
</organism>
<dbReference type="Pfam" id="PF08534">
    <property type="entry name" value="Redoxin"/>
    <property type="match status" value="1"/>
</dbReference>
<feature type="signal peptide" evidence="2">
    <location>
        <begin position="1"/>
        <end position="21"/>
    </location>
</feature>
<dbReference type="RefSeq" id="WP_146588801.1">
    <property type="nucleotide sequence ID" value="NZ_SJPO01000008.1"/>
</dbReference>
<dbReference type="SUPFAM" id="SSF52833">
    <property type="entry name" value="Thioredoxin-like"/>
    <property type="match status" value="1"/>
</dbReference>
<dbReference type="InterPro" id="IPR013740">
    <property type="entry name" value="Redoxin"/>
</dbReference>
<evidence type="ECO:0000313" key="4">
    <source>
        <dbReference type="EMBL" id="TWT74440.1"/>
    </source>
</evidence>
<evidence type="ECO:0000259" key="3">
    <source>
        <dbReference type="PROSITE" id="PS51352"/>
    </source>
</evidence>
<protein>
    <submittedName>
        <fullName evidence="4">Thiol-disulfide oxidoreductase ResA</fullName>
    </submittedName>
</protein>
<evidence type="ECO:0000256" key="2">
    <source>
        <dbReference type="SAM" id="SignalP"/>
    </source>
</evidence>
<dbReference type="InterPro" id="IPR013766">
    <property type="entry name" value="Thioredoxin_domain"/>
</dbReference>
<keyword evidence="2" id="KW-0732">Signal</keyword>
<name>A0A5C5YGD5_9BACT</name>
<feature type="domain" description="Thioredoxin" evidence="3">
    <location>
        <begin position="272"/>
        <end position="413"/>
    </location>
</feature>
<dbReference type="InterPro" id="IPR050553">
    <property type="entry name" value="Thioredoxin_ResA/DsbE_sf"/>
</dbReference>
<dbReference type="InterPro" id="IPR019207">
    <property type="entry name" value="DUF2092"/>
</dbReference>
<dbReference type="PROSITE" id="PS51352">
    <property type="entry name" value="THIOREDOXIN_2"/>
    <property type="match status" value="1"/>
</dbReference>
<keyword evidence="5" id="KW-1185">Reference proteome</keyword>
<proteinExistence type="predicted"/>
<dbReference type="OrthoDB" id="261881at2"/>